<dbReference type="Pfam" id="PF00903">
    <property type="entry name" value="Glyoxalase"/>
    <property type="match status" value="1"/>
</dbReference>
<proteinExistence type="predicted"/>
<dbReference type="InterPro" id="IPR029068">
    <property type="entry name" value="Glyas_Bleomycin-R_OHBP_Dase"/>
</dbReference>
<dbReference type="EMBL" id="BONP01000043">
    <property type="protein sequence ID" value="GIG41887.1"/>
    <property type="molecule type" value="Genomic_DNA"/>
</dbReference>
<evidence type="ECO:0000313" key="2">
    <source>
        <dbReference type="EMBL" id="GIG41887.1"/>
    </source>
</evidence>
<gene>
    <name evidence="2" type="ORF">Cph01nite_36490</name>
</gene>
<sequence length="133" mass="14104">MDRMILVSLPVRDVAASRAFYDGLGFPVNEMLSDELSACVVVSGTICVMLLRRDRFATCTQLPVVDARTGTQVLLCLTASSRAEVDALTAHAIAGGGSEPRAPVQSGPTYARTVADPDGHVWEILHTHTVPAA</sequence>
<evidence type="ECO:0000259" key="1">
    <source>
        <dbReference type="Pfam" id="PF00903"/>
    </source>
</evidence>
<protein>
    <submittedName>
        <fullName evidence="2">Glyoxalase</fullName>
    </submittedName>
</protein>
<reference evidence="2 3" key="1">
    <citation type="submission" date="2021-01" db="EMBL/GenBank/DDBJ databases">
        <title>Whole genome shotgun sequence of Cellulomonas phragmiteti NBRC 110785.</title>
        <authorList>
            <person name="Komaki H."/>
            <person name="Tamura T."/>
        </authorList>
    </citation>
    <scope>NUCLEOTIDE SEQUENCE [LARGE SCALE GENOMIC DNA]</scope>
    <source>
        <strain evidence="2 3">NBRC 110785</strain>
    </source>
</reference>
<keyword evidence="3" id="KW-1185">Reference proteome</keyword>
<dbReference type="InterPro" id="IPR004360">
    <property type="entry name" value="Glyas_Fos-R_dOase_dom"/>
</dbReference>
<evidence type="ECO:0000313" key="3">
    <source>
        <dbReference type="Proteomes" id="UP000614741"/>
    </source>
</evidence>
<feature type="domain" description="Glyoxalase/fosfomycin resistance/dioxygenase" evidence="1">
    <location>
        <begin position="7"/>
        <end position="124"/>
    </location>
</feature>
<dbReference type="PANTHER" id="PTHR36503">
    <property type="entry name" value="BLR2520 PROTEIN"/>
    <property type="match status" value="1"/>
</dbReference>
<dbReference type="PANTHER" id="PTHR36503:SF2">
    <property type="entry name" value="BLR2408 PROTEIN"/>
    <property type="match status" value="1"/>
</dbReference>
<dbReference type="SUPFAM" id="SSF54593">
    <property type="entry name" value="Glyoxalase/Bleomycin resistance protein/Dihydroxybiphenyl dioxygenase"/>
    <property type="match status" value="1"/>
</dbReference>
<organism evidence="2 3">
    <name type="scientific">Cellulomonas phragmiteti</name>
    <dbReference type="NCBI Taxonomy" id="478780"/>
    <lineage>
        <taxon>Bacteria</taxon>
        <taxon>Bacillati</taxon>
        <taxon>Actinomycetota</taxon>
        <taxon>Actinomycetes</taxon>
        <taxon>Micrococcales</taxon>
        <taxon>Cellulomonadaceae</taxon>
        <taxon>Cellulomonas</taxon>
    </lineage>
</organism>
<name>A0ABQ4DSB5_9CELL</name>
<dbReference type="Proteomes" id="UP000614741">
    <property type="component" value="Unassembled WGS sequence"/>
</dbReference>
<accession>A0ABQ4DSB5</accession>
<comment type="caution">
    <text evidence="2">The sequence shown here is derived from an EMBL/GenBank/DDBJ whole genome shotgun (WGS) entry which is preliminary data.</text>
</comment>
<dbReference type="Gene3D" id="3.10.180.10">
    <property type="entry name" value="2,3-Dihydroxybiphenyl 1,2-Dioxygenase, domain 1"/>
    <property type="match status" value="1"/>
</dbReference>